<accession>A0AA40G3I5</accession>
<evidence type="ECO:0000313" key="3">
    <source>
        <dbReference type="Proteomes" id="UP001177670"/>
    </source>
</evidence>
<organism evidence="2 3">
    <name type="scientific">Melipona bicolor</name>
    <dbReference type="NCBI Taxonomy" id="60889"/>
    <lineage>
        <taxon>Eukaryota</taxon>
        <taxon>Metazoa</taxon>
        <taxon>Ecdysozoa</taxon>
        <taxon>Arthropoda</taxon>
        <taxon>Hexapoda</taxon>
        <taxon>Insecta</taxon>
        <taxon>Pterygota</taxon>
        <taxon>Neoptera</taxon>
        <taxon>Endopterygota</taxon>
        <taxon>Hymenoptera</taxon>
        <taxon>Apocrita</taxon>
        <taxon>Aculeata</taxon>
        <taxon>Apoidea</taxon>
        <taxon>Anthophila</taxon>
        <taxon>Apidae</taxon>
        <taxon>Melipona</taxon>
    </lineage>
</organism>
<sequence>MELQKWRRLGSTYQLLPLPRKRKSTEIELPLRCFPWCDMPPGNHGCQSDFYSAKIPAPRTVECPEWRASRRGARNRKRAGPARGTPAHVIPAAVGT</sequence>
<evidence type="ECO:0000313" key="2">
    <source>
        <dbReference type="EMBL" id="KAK1130428.1"/>
    </source>
</evidence>
<feature type="region of interest" description="Disordered" evidence="1">
    <location>
        <begin position="66"/>
        <end position="96"/>
    </location>
</feature>
<evidence type="ECO:0000256" key="1">
    <source>
        <dbReference type="SAM" id="MobiDB-lite"/>
    </source>
</evidence>
<comment type="caution">
    <text evidence="2">The sequence shown here is derived from an EMBL/GenBank/DDBJ whole genome shotgun (WGS) entry which is preliminary data.</text>
</comment>
<dbReference type="Proteomes" id="UP001177670">
    <property type="component" value="Unassembled WGS sequence"/>
</dbReference>
<name>A0AA40G3I5_9HYME</name>
<proteinExistence type="predicted"/>
<protein>
    <submittedName>
        <fullName evidence="2">Uncharacterized protein</fullName>
    </submittedName>
</protein>
<dbReference type="AlphaFoldDB" id="A0AA40G3I5"/>
<reference evidence="2" key="1">
    <citation type="submission" date="2021-10" db="EMBL/GenBank/DDBJ databases">
        <title>Melipona bicolor Genome sequencing and assembly.</title>
        <authorList>
            <person name="Araujo N.S."/>
            <person name="Arias M.C."/>
        </authorList>
    </citation>
    <scope>NUCLEOTIDE SEQUENCE</scope>
    <source>
        <strain evidence="2">USP_2M_L1-L4_2017</strain>
        <tissue evidence="2">Whole body</tissue>
    </source>
</reference>
<dbReference type="EMBL" id="JAHYIQ010000007">
    <property type="protein sequence ID" value="KAK1130428.1"/>
    <property type="molecule type" value="Genomic_DNA"/>
</dbReference>
<keyword evidence="3" id="KW-1185">Reference proteome</keyword>
<feature type="compositionally biased region" description="Basic residues" evidence="1">
    <location>
        <begin position="69"/>
        <end position="80"/>
    </location>
</feature>
<gene>
    <name evidence="2" type="ORF">K0M31_018559</name>
</gene>